<comment type="caution">
    <text evidence="2">The sequence shown here is derived from an EMBL/GenBank/DDBJ whole genome shotgun (WGS) entry which is preliminary data.</text>
</comment>
<proteinExistence type="predicted"/>
<feature type="region of interest" description="Disordered" evidence="1">
    <location>
        <begin position="1"/>
        <end position="23"/>
    </location>
</feature>
<gene>
    <name evidence="2" type="ORF">CTEN210_03947</name>
</gene>
<dbReference type="EMBL" id="BLLK01000023">
    <property type="protein sequence ID" value="GFH47472.1"/>
    <property type="molecule type" value="Genomic_DNA"/>
</dbReference>
<keyword evidence="3" id="KW-1185">Reference proteome</keyword>
<dbReference type="AlphaFoldDB" id="A0AAD3CJZ1"/>
<evidence type="ECO:0000256" key="1">
    <source>
        <dbReference type="SAM" id="MobiDB-lite"/>
    </source>
</evidence>
<dbReference type="Proteomes" id="UP001054902">
    <property type="component" value="Unassembled WGS sequence"/>
</dbReference>
<protein>
    <submittedName>
        <fullName evidence="2">Uncharacterized protein</fullName>
    </submittedName>
</protein>
<name>A0AAD3CJZ1_9STRA</name>
<organism evidence="2 3">
    <name type="scientific">Chaetoceros tenuissimus</name>
    <dbReference type="NCBI Taxonomy" id="426638"/>
    <lineage>
        <taxon>Eukaryota</taxon>
        <taxon>Sar</taxon>
        <taxon>Stramenopiles</taxon>
        <taxon>Ochrophyta</taxon>
        <taxon>Bacillariophyta</taxon>
        <taxon>Coscinodiscophyceae</taxon>
        <taxon>Chaetocerotophycidae</taxon>
        <taxon>Chaetocerotales</taxon>
        <taxon>Chaetocerotaceae</taxon>
        <taxon>Chaetoceros</taxon>
    </lineage>
</organism>
<evidence type="ECO:0000313" key="3">
    <source>
        <dbReference type="Proteomes" id="UP001054902"/>
    </source>
</evidence>
<feature type="region of interest" description="Disordered" evidence="1">
    <location>
        <begin position="544"/>
        <end position="572"/>
    </location>
</feature>
<sequence>MGKKGSQGKDLPNEASSNDTKQQDCSHELLDLLTEINDGKPLDLAVVAALKEASSRKNGFGGAAYTRGKEDPNEEVLLMHLDSLFTKHVGKCPQIIIDNALRTSKEELNLEEYILYKLRSHGSTRGDERQQYWNHPDNLSIRGPKPDGKVWLALLLGQKRADKILKSGNHAPMRTFECGGMFDDVYDSDQESIEDPESTEEIVYKSLHEAQQLSLFDLMYNILKYVRMLVDEEDTENMACMLRFSALYGLDGVMKDILEDRYGDADNLDENSLIALHDNDYESDRVFPYAIPPTRMYWPVYALGAIAGHKNIVTVALNELGGDIDLEYGYQSYLQEPCSIYDHRLPSEIFHWVFQKNLLDMVECLVKECGFQFRWIDHKEYVLGTMFETIFEVQNYPKPPWDGVVEEDDFLSERELERKASYASKMKMLDLLISLGFPFELFFPTEPTCEYVEKQQKAGKLLSREEIKDYQWSLTRDQEKANERLYNACSSYNKVQTSKAERLSANDFYKKLKARWEEGQEIAQISKLEEYEALDSRWREWKIRKQRKKRRQDGEESESDDEESDDDSDLEE</sequence>
<evidence type="ECO:0000313" key="2">
    <source>
        <dbReference type="EMBL" id="GFH47472.1"/>
    </source>
</evidence>
<feature type="compositionally biased region" description="Acidic residues" evidence="1">
    <location>
        <begin position="555"/>
        <end position="572"/>
    </location>
</feature>
<reference evidence="2 3" key="1">
    <citation type="journal article" date="2021" name="Sci. Rep.">
        <title>The genome of the diatom Chaetoceros tenuissimus carries an ancient integrated fragment of an extant virus.</title>
        <authorList>
            <person name="Hongo Y."/>
            <person name="Kimura K."/>
            <person name="Takaki Y."/>
            <person name="Yoshida Y."/>
            <person name="Baba S."/>
            <person name="Kobayashi G."/>
            <person name="Nagasaki K."/>
            <person name="Hano T."/>
            <person name="Tomaru Y."/>
        </authorList>
    </citation>
    <scope>NUCLEOTIDE SEQUENCE [LARGE SCALE GENOMIC DNA]</scope>
    <source>
        <strain evidence="2 3">NIES-3715</strain>
    </source>
</reference>
<accession>A0AAD3CJZ1</accession>